<dbReference type="GO" id="GO:0046872">
    <property type="term" value="F:metal ion binding"/>
    <property type="evidence" value="ECO:0007669"/>
    <property type="project" value="UniProtKB-KW"/>
</dbReference>
<dbReference type="Proteomes" id="UP000266177">
    <property type="component" value="Unassembled WGS sequence"/>
</dbReference>
<dbReference type="GO" id="GO:0016787">
    <property type="term" value="F:hydrolase activity"/>
    <property type="evidence" value="ECO:0007669"/>
    <property type="project" value="UniProtKB-KW"/>
</dbReference>
<evidence type="ECO:0000256" key="5">
    <source>
        <dbReference type="ARBA" id="ARBA00023277"/>
    </source>
</evidence>
<keyword evidence="2" id="KW-0479">Metal-binding</keyword>
<evidence type="ECO:0000256" key="4">
    <source>
        <dbReference type="ARBA" id="ARBA00022842"/>
    </source>
</evidence>
<accession>A0A3A3GER1</accession>
<keyword evidence="3" id="KW-0378">Hydrolase</keyword>
<dbReference type="OrthoDB" id="9774177at2"/>
<evidence type="ECO:0000256" key="2">
    <source>
        <dbReference type="ARBA" id="ARBA00022723"/>
    </source>
</evidence>
<protein>
    <submittedName>
        <fullName evidence="6">ChbG/HpnK family deacetylase</fullName>
    </submittedName>
</protein>
<dbReference type="GO" id="GO:0005975">
    <property type="term" value="P:carbohydrate metabolic process"/>
    <property type="evidence" value="ECO:0007669"/>
    <property type="project" value="InterPro"/>
</dbReference>
<proteinExistence type="predicted"/>
<dbReference type="Pfam" id="PF04794">
    <property type="entry name" value="YdjC"/>
    <property type="match status" value="1"/>
</dbReference>
<reference evidence="6 7" key="1">
    <citation type="submission" date="2018-09" db="EMBL/GenBank/DDBJ databases">
        <title>Paenibacillus SK2017-BO5.</title>
        <authorList>
            <person name="Piskunova J.V."/>
            <person name="Dubiley S.A."/>
            <person name="Severinov K.V."/>
        </authorList>
    </citation>
    <scope>NUCLEOTIDE SEQUENCE [LARGE SCALE GENOMIC DNA]</scope>
    <source>
        <strain evidence="6 7">BO5</strain>
    </source>
</reference>
<comment type="cofactor">
    <cofactor evidence="1">
        <name>Mg(2+)</name>
        <dbReference type="ChEBI" id="CHEBI:18420"/>
    </cofactor>
</comment>
<evidence type="ECO:0000313" key="6">
    <source>
        <dbReference type="EMBL" id="RJG22164.1"/>
    </source>
</evidence>
<evidence type="ECO:0000313" key="7">
    <source>
        <dbReference type="Proteomes" id="UP000266177"/>
    </source>
</evidence>
<name>A0A3A3GER1_PANTH</name>
<gene>
    <name evidence="6" type="ORF">DQX05_18945</name>
</gene>
<organism evidence="6 7">
    <name type="scientific">Paenibacillus thiaminolyticus</name>
    <name type="common">Bacillus thiaminolyticus</name>
    <dbReference type="NCBI Taxonomy" id="49283"/>
    <lineage>
        <taxon>Bacteria</taxon>
        <taxon>Bacillati</taxon>
        <taxon>Bacillota</taxon>
        <taxon>Bacilli</taxon>
        <taxon>Bacillales</taxon>
        <taxon>Paenibacillaceae</taxon>
        <taxon>Paenibacillus</taxon>
    </lineage>
</organism>
<dbReference type="Gene3D" id="3.20.20.370">
    <property type="entry name" value="Glycoside hydrolase/deacetylase"/>
    <property type="match status" value="1"/>
</dbReference>
<dbReference type="AlphaFoldDB" id="A0A3A3GER1"/>
<dbReference type="InterPro" id="IPR006879">
    <property type="entry name" value="YdjC-like"/>
</dbReference>
<dbReference type="SUPFAM" id="SSF88713">
    <property type="entry name" value="Glycoside hydrolase/deacetylase"/>
    <property type="match status" value="1"/>
</dbReference>
<dbReference type="InterPro" id="IPR011330">
    <property type="entry name" value="Glyco_hydro/deAcase_b/a-brl"/>
</dbReference>
<evidence type="ECO:0000256" key="3">
    <source>
        <dbReference type="ARBA" id="ARBA00022801"/>
    </source>
</evidence>
<evidence type="ECO:0000256" key="1">
    <source>
        <dbReference type="ARBA" id="ARBA00001946"/>
    </source>
</evidence>
<keyword evidence="5" id="KW-0119">Carbohydrate metabolism</keyword>
<comment type="caution">
    <text evidence="6">The sequence shown here is derived from an EMBL/GenBank/DDBJ whole genome shotgun (WGS) entry which is preliminary data.</text>
</comment>
<dbReference type="EMBL" id="QYZD01000018">
    <property type="protein sequence ID" value="RJG22164.1"/>
    <property type="molecule type" value="Genomic_DNA"/>
</dbReference>
<keyword evidence="4" id="KW-0460">Magnesium</keyword>
<sequence>MLKHGLRPTHVDSHHYIHLDNPVVYSLVKKLVQCEELPLRLPSSRRDPEVPWVTDKLVMYTYDSQTGVPQLLSLLCKISEGITELLCHPGYVDDDVRRLSTWTTAREEELLVFIDPQVVACIAELQAHGILQVIHYGQFPAIRSVLTLGR</sequence>